<dbReference type="Gene3D" id="3.30.70.1170">
    <property type="entry name" value="Sun protein, domain 3"/>
    <property type="match status" value="1"/>
</dbReference>
<dbReference type="Gene3D" id="3.40.50.150">
    <property type="entry name" value="Vaccinia Virus protein VP39"/>
    <property type="match status" value="1"/>
</dbReference>
<evidence type="ECO:0000256" key="2">
    <source>
        <dbReference type="ARBA" id="ARBA00022603"/>
    </source>
</evidence>
<evidence type="ECO:0000313" key="8">
    <source>
        <dbReference type="EMBL" id="MBE6421452.1"/>
    </source>
</evidence>
<keyword evidence="3 6" id="KW-0808">Transferase</keyword>
<organism evidence="8 9">
    <name type="scientific">Candidatus Avelusimicrobium gallicola</name>
    <dbReference type="NCBI Taxonomy" id="2562704"/>
    <lineage>
        <taxon>Bacteria</taxon>
        <taxon>Pseudomonadati</taxon>
        <taxon>Elusimicrobiota</taxon>
        <taxon>Elusimicrobia</taxon>
        <taxon>Elusimicrobiales</taxon>
        <taxon>Elusimicrobiaceae</taxon>
        <taxon>Candidatus Avelusimicrobium</taxon>
    </lineage>
</organism>
<keyword evidence="1" id="KW-0963">Cytoplasm</keyword>
<dbReference type="Gene3D" id="2.30.130.60">
    <property type="match status" value="1"/>
</dbReference>
<keyword evidence="2 6" id="KW-0489">Methyltransferase</keyword>
<keyword evidence="4 6" id="KW-0949">S-adenosyl-L-methionine</keyword>
<dbReference type="GO" id="GO:0003723">
    <property type="term" value="F:RNA binding"/>
    <property type="evidence" value="ECO:0007669"/>
    <property type="project" value="UniProtKB-UniRule"/>
</dbReference>
<dbReference type="GO" id="GO:0001510">
    <property type="term" value="P:RNA methylation"/>
    <property type="evidence" value="ECO:0007669"/>
    <property type="project" value="InterPro"/>
</dbReference>
<protein>
    <recommendedName>
        <fullName evidence="7">SAM-dependent MTase RsmB/NOP-type domain-containing protein</fullName>
    </recommendedName>
</protein>
<keyword evidence="5 6" id="KW-0694">RNA-binding</keyword>
<accession>A0A928HIU6</accession>
<gene>
    <name evidence="8" type="ORF">E7027_04905</name>
</gene>
<dbReference type="Pfam" id="PF17125">
    <property type="entry name" value="Methyltr_RsmF_N"/>
    <property type="match status" value="1"/>
</dbReference>
<name>A0A928HIU6_9BACT</name>
<evidence type="ECO:0000313" key="9">
    <source>
        <dbReference type="Proteomes" id="UP000725649"/>
    </source>
</evidence>
<comment type="caution">
    <text evidence="8">The sequence shown here is derived from an EMBL/GenBank/DDBJ whole genome shotgun (WGS) entry which is preliminary data.</text>
</comment>
<dbReference type="PROSITE" id="PS51686">
    <property type="entry name" value="SAM_MT_RSMB_NOP"/>
    <property type="match status" value="1"/>
</dbReference>
<evidence type="ECO:0000256" key="4">
    <source>
        <dbReference type="ARBA" id="ARBA00022691"/>
    </source>
</evidence>
<dbReference type="EMBL" id="SUVG01000005">
    <property type="protein sequence ID" value="MBE6421452.1"/>
    <property type="molecule type" value="Genomic_DNA"/>
</dbReference>
<dbReference type="Pfam" id="PF13636">
    <property type="entry name" value="Methyltranf_PUA"/>
    <property type="match status" value="1"/>
</dbReference>
<dbReference type="InterPro" id="IPR031341">
    <property type="entry name" value="Methyltr_RsmF_N"/>
</dbReference>
<feature type="active site" description="Nucleophile" evidence="6">
    <location>
        <position position="229"/>
    </location>
</feature>
<feature type="binding site" evidence="6">
    <location>
        <position position="132"/>
    </location>
    <ligand>
        <name>S-adenosyl-L-methionine</name>
        <dbReference type="ChEBI" id="CHEBI:59789"/>
    </ligand>
</feature>
<dbReference type="CDD" id="cd02440">
    <property type="entry name" value="AdoMet_MTases"/>
    <property type="match status" value="1"/>
</dbReference>
<dbReference type="InterPro" id="IPR029063">
    <property type="entry name" value="SAM-dependent_MTases_sf"/>
</dbReference>
<evidence type="ECO:0000259" key="7">
    <source>
        <dbReference type="PROSITE" id="PS51686"/>
    </source>
</evidence>
<reference evidence="8" key="1">
    <citation type="submission" date="2019-04" db="EMBL/GenBank/DDBJ databases">
        <title>Evolution of Biomass-Degrading Anaerobic Consortia Revealed by Metagenomics.</title>
        <authorList>
            <person name="Peng X."/>
        </authorList>
    </citation>
    <scope>NUCLEOTIDE SEQUENCE</scope>
    <source>
        <strain evidence="8">SIG66</strain>
    </source>
</reference>
<dbReference type="Proteomes" id="UP000725649">
    <property type="component" value="Unassembled WGS sequence"/>
</dbReference>
<dbReference type="Pfam" id="PF01189">
    <property type="entry name" value="Methyltr_RsmB-F"/>
    <property type="match status" value="1"/>
</dbReference>
<feature type="domain" description="SAM-dependent MTase RsmB/NOP-type" evidence="7">
    <location>
        <begin position="1"/>
        <end position="295"/>
    </location>
</feature>
<dbReference type="InterPro" id="IPR023267">
    <property type="entry name" value="RCMT"/>
</dbReference>
<sequence length="414" mass="46683">MNLPQAFTEYTSSLFGAERWQRFVDSFTQEPVVSVRYNPWKQRKEDIPPEATPVPWCQHGFWLKERPNFTADPLFHAGVYYVQEAGSMFLDHVLRQLVTGPVSALDLCAAPGGKSTLMRAALPEGSVMISNETDRRRSNILLENMLKQGHPGVLVTHNTAQEFSKTNLSFDVILADVPCSGEGLFRRDPETVREWSLPNVHFCQERQRQILSGIWPCLRSGGILIYSTCTFNLHENEENVRWIQEELGADLISVPLQAQWNVTGSLLAGWNEPVYRFIPGTTPSEGLFMAVLRKRNGSNEFGTLPSSLREQIKKYRLIHVLSNGIPAPELKGKELIPSVEQALSLSPLAQEFPKAELPLESALRYLHRETFALPAGTPRGFVLVTYQGRALGFMKNLGDRANNLYPKPWAIRKL</sequence>
<feature type="binding site" evidence="6">
    <location>
        <position position="176"/>
    </location>
    <ligand>
        <name>S-adenosyl-L-methionine</name>
        <dbReference type="ChEBI" id="CHEBI:59789"/>
    </ligand>
</feature>
<comment type="caution">
    <text evidence="6">Lacks conserved residue(s) required for the propagation of feature annotation.</text>
</comment>
<evidence type="ECO:0000256" key="6">
    <source>
        <dbReference type="PROSITE-ProRule" id="PRU01023"/>
    </source>
</evidence>
<dbReference type="InterPro" id="IPR001678">
    <property type="entry name" value="MeTrfase_RsmB-F_NOP2_dom"/>
</dbReference>
<comment type="similarity">
    <text evidence="6">Belongs to the class I-like SAM-binding methyltransferase superfamily. RsmB/NOP family.</text>
</comment>
<evidence type="ECO:0000256" key="3">
    <source>
        <dbReference type="ARBA" id="ARBA00022679"/>
    </source>
</evidence>
<dbReference type="GO" id="GO:0008173">
    <property type="term" value="F:RNA methyltransferase activity"/>
    <property type="evidence" value="ECO:0007669"/>
    <property type="project" value="InterPro"/>
</dbReference>
<dbReference type="AlphaFoldDB" id="A0A928HIU6"/>
<dbReference type="SUPFAM" id="SSF53335">
    <property type="entry name" value="S-adenosyl-L-methionine-dependent methyltransferases"/>
    <property type="match status" value="1"/>
</dbReference>
<evidence type="ECO:0000256" key="5">
    <source>
        <dbReference type="ARBA" id="ARBA00022884"/>
    </source>
</evidence>
<evidence type="ECO:0000256" key="1">
    <source>
        <dbReference type="ARBA" id="ARBA00022490"/>
    </source>
</evidence>
<feature type="binding site" evidence="6">
    <location>
        <begin position="108"/>
        <end position="114"/>
    </location>
    <ligand>
        <name>S-adenosyl-L-methionine</name>
        <dbReference type="ChEBI" id="CHEBI:59789"/>
    </ligand>
</feature>
<dbReference type="PANTHER" id="PTHR22807">
    <property type="entry name" value="NOP2 YEAST -RELATED NOL1/NOP2/FMU SUN DOMAIN-CONTAINING"/>
    <property type="match status" value="1"/>
</dbReference>
<dbReference type="PANTHER" id="PTHR22807:SF30">
    <property type="entry name" value="28S RRNA (CYTOSINE(4447)-C(5))-METHYLTRANSFERASE-RELATED"/>
    <property type="match status" value="1"/>
</dbReference>
<dbReference type="InterPro" id="IPR049560">
    <property type="entry name" value="MeTrfase_RsmB-F_NOP2_cat"/>
</dbReference>
<proteinExistence type="inferred from homology"/>
<dbReference type="InterPro" id="IPR027391">
    <property type="entry name" value="Nol1_Nop2_Fmu_2"/>
</dbReference>
<dbReference type="PRINTS" id="PR02008">
    <property type="entry name" value="RCMTFAMILY"/>
</dbReference>